<dbReference type="Pfam" id="PF18050">
    <property type="entry name" value="Cyclophil_like2"/>
    <property type="match status" value="1"/>
</dbReference>
<evidence type="ECO:0000259" key="1">
    <source>
        <dbReference type="Pfam" id="PF18050"/>
    </source>
</evidence>
<evidence type="ECO:0000313" key="2">
    <source>
        <dbReference type="EMBL" id="KPY32858.1"/>
    </source>
</evidence>
<accession>A0A0P9XKW2</accession>
<proteinExistence type="predicted"/>
<dbReference type="InterPro" id="IPR029000">
    <property type="entry name" value="Cyclophilin-like_dom_sf"/>
</dbReference>
<protein>
    <recommendedName>
        <fullName evidence="1">Cyclophilin-like domain-containing protein</fullName>
    </recommendedName>
</protein>
<dbReference type="EMBL" id="LJRC01000222">
    <property type="protein sequence ID" value="KPY32858.1"/>
    <property type="molecule type" value="Genomic_DNA"/>
</dbReference>
<comment type="caution">
    <text evidence="2">The sequence shown here is derived from an EMBL/GenBank/DDBJ whole genome shotgun (WGS) entry which is preliminary data.</text>
</comment>
<evidence type="ECO:0000313" key="3">
    <source>
        <dbReference type="Proteomes" id="UP000050562"/>
    </source>
</evidence>
<feature type="domain" description="Cyclophilin-like" evidence="1">
    <location>
        <begin position="69"/>
        <end position="176"/>
    </location>
</feature>
<sequence length="180" mass="19732">MLGATPLAHASVVTGVNPMPRKTLRTCCSEKLLTALLCISALPALMPHRADAQTSQNTTREHPMRIAMLANGKTLTFQLEDNQTSRDFVALLPLDLALEDYASTEKISTLSRKLTTEGAPSGYTPATKDFAYYAPWGNIAIFHKGFKYSPGLIKLGTLESDLDLIRQPGPLNVRFELIKD</sequence>
<dbReference type="Gene3D" id="2.40.100.20">
    <property type="match status" value="1"/>
</dbReference>
<organism evidence="2 3">
    <name type="scientific">Pseudomonas syringae pv. primulae</name>
    <dbReference type="NCBI Taxonomy" id="251707"/>
    <lineage>
        <taxon>Bacteria</taxon>
        <taxon>Pseudomonadati</taxon>
        <taxon>Pseudomonadota</taxon>
        <taxon>Gammaproteobacteria</taxon>
        <taxon>Pseudomonadales</taxon>
        <taxon>Pseudomonadaceae</taxon>
        <taxon>Pseudomonas</taxon>
    </lineage>
</organism>
<dbReference type="PATRIC" id="fig|251707.3.peg.587"/>
<dbReference type="SUPFAM" id="SSF50891">
    <property type="entry name" value="Cyclophilin-like"/>
    <property type="match status" value="1"/>
</dbReference>
<dbReference type="AlphaFoldDB" id="A0A0P9XKW2"/>
<gene>
    <name evidence="2" type="ORF">ALO52_00446</name>
</gene>
<dbReference type="Proteomes" id="UP000050562">
    <property type="component" value="Unassembled WGS sequence"/>
</dbReference>
<dbReference type="InterPro" id="IPR041183">
    <property type="entry name" value="Cyclophilin-like"/>
</dbReference>
<name>A0A0P9XKW2_9PSED</name>
<reference evidence="2 3" key="1">
    <citation type="submission" date="2015-09" db="EMBL/GenBank/DDBJ databases">
        <title>Genome announcement of multiple Pseudomonas syringae strains.</title>
        <authorList>
            <person name="Thakur S."/>
            <person name="Wang P.W."/>
            <person name="Gong Y."/>
            <person name="Weir B.S."/>
            <person name="Guttman D.S."/>
        </authorList>
    </citation>
    <scope>NUCLEOTIDE SEQUENCE [LARGE SCALE GENOMIC DNA]</scope>
    <source>
        <strain evidence="2 3">ICMP3956</strain>
    </source>
</reference>